<sequence length="622" mass="68221">MSSQQDSDRDQERHDQQTTPDNIFTNIYNVISGARQSASQEFTRFWEGLGHTHSPASSSTSVGSRKIATPTLLRNRQYNRSNSINGRFLPDDNVRGTVKDVEIQTDDYLKQPPLSAPPAVPQKRSYSVVEEYHIPFPVKKPFQRSLEPLERPGSLSRRIETKDDDFPGQQRQPKTSSTQEKPTVNNSSKSVAVTPPAPPPPPPLKIQTSIRTAADSLSPSRKRPAASASKASDRLTPSPNRDIVTGSKSVRRLTLELEEQFSPRFPSPLSPKKQQQQQRQQRQQDSPLIHPDTSAIPPYEQKTPPSSTSSTAAAAAAASPSTLKTFNFNAPLPPLPTESDLTAPENPPIAAAAKDDGDRYANLLKQKELDERVNKLEEKVSIARTRVTEYSSEGITSPTPSHRLTESEAAPSKSDRSSLTPRDDTADSAVDKPVLSSSPLRSTMVVANQDGSLPFSYTPAAARGASYPYRFSSNSPPTRNTIPSASTSPINKKSATSPSYRRSRTIHPPLKKDQSCSPSSVSYAAAKAAIQEAVDKKGFASSSVSSLSAAKTSVYSVPKNTPSPYLQRTPLKPNDTHKSKMKELIQMIPTVRLRKTDTLIGPDGVKRPNPFWNEIYNHGRRF</sequence>
<feature type="region of interest" description="Disordered" evidence="1">
    <location>
        <begin position="389"/>
        <end position="435"/>
    </location>
</feature>
<dbReference type="Proteomes" id="UP000054107">
    <property type="component" value="Unassembled WGS sequence"/>
</dbReference>
<feature type="compositionally biased region" description="Pro residues" evidence="1">
    <location>
        <begin position="195"/>
        <end position="204"/>
    </location>
</feature>
<feature type="compositionally biased region" description="Basic and acidic residues" evidence="1">
    <location>
        <begin position="1"/>
        <end position="16"/>
    </location>
</feature>
<organism evidence="2 3">
    <name type="scientific">Parasitella parasitica</name>
    <dbReference type="NCBI Taxonomy" id="35722"/>
    <lineage>
        <taxon>Eukaryota</taxon>
        <taxon>Fungi</taxon>
        <taxon>Fungi incertae sedis</taxon>
        <taxon>Mucoromycota</taxon>
        <taxon>Mucoromycotina</taxon>
        <taxon>Mucoromycetes</taxon>
        <taxon>Mucorales</taxon>
        <taxon>Mucorineae</taxon>
        <taxon>Mucoraceae</taxon>
        <taxon>Parasitella</taxon>
    </lineage>
</organism>
<evidence type="ECO:0000313" key="3">
    <source>
        <dbReference type="Proteomes" id="UP000054107"/>
    </source>
</evidence>
<dbReference type="EMBL" id="LN731665">
    <property type="protein sequence ID" value="CEP14636.1"/>
    <property type="molecule type" value="Genomic_DNA"/>
</dbReference>
<dbReference type="AlphaFoldDB" id="A0A0B7NI86"/>
<proteinExistence type="predicted"/>
<feature type="compositionally biased region" description="Polar residues" evidence="1">
    <location>
        <begin position="389"/>
        <end position="402"/>
    </location>
</feature>
<reference evidence="2 3" key="1">
    <citation type="submission" date="2014-09" db="EMBL/GenBank/DDBJ databases">
        <authorList>
            <person name="Ellenberger Sabrina"/>
        </authorList>
    </citation>
    <scope>NUCLEOTIDE SEQUENCE [LARGE SCALE GENOMIC DNA]</scope>
    <source>
        <strain evidence="2 3">CBS 412.66</strain>
    </source>
</reference>
<feature type="region of interest" description="Disordered" evidence="1">
    <location>
        <begin position="551"/>
        <end position="578"/>
    </location>
</feature>
<feature type="compositionally biased region" description="Basic and acidic residues" evidence="1">
    <location>
        <begin position="413"/>
        <end position="425"/>
    </location>
</feature>
<protein>
    <submittedName>
        <fullName evidence="2">Uncharacterized protein</fullName>
    </submittedName>
</protein>
<gene>
    <name evidence="2" type="primary">PARPA_08837.1 scaffold 35132</name>
</gene>
<accession>A0A0B7NI86</accession>
<feature type="compositionally biased region" description="Polar residues" evidence="1">
    <location>
        <begin position="169"/>
        <end position="191"/>
    </location>
</feature>
<feature type="compositionally biased region" description="Low complexity" evidence="1">
    <location>
        <begin position="274"/>
        <end position="284"/>
    </location>
</feature>
<feature type="region of interest" description="Disordered" evidence="1">
    <location>
        <begin position="261"/>
        <end position="357"/>
    </location>
</feature>
<feature type="region of interest" description="Disordered" evidence="1">
    <location>
        <begin position="468"/>
        <end position="518"/>
    </location>
</feature>
<feature type="region of interest" description="Disordered" evidence="1">
    <location>
        <begin position="145"/>
        <end position="249"/>
    </location>
</feature>
<feature type="compositionally biased region" description="Polar residues" evidence="1">
    <location>
        <begin position="471"/>
        <end position="500"/>
    </location>
</feature>
<feature type="compositionally biased region" description="Polar residues" evidence="1">
    <location>
        <begin position="554"/>
        <end position="566"/>
    </location>
</feature>
<feature type="compositionally biased region" description="Polar residues" evidence="1">
    <location>
        <begin position="206"/>
        <end position="217"/>
    </location>
</feature>
<name>A0A0B7NI86_9FUNG</name>
<evidence type="ECO:0000256" key="1">
    <source>
        <dbReference type="SAM" id="MobiDB-lite"/>
    </source>
</evidence>
<feature type="region of interest" description="Disordered" evidence="1">
    <location>
        <begin position="1"/>
        <end position="23"/>
    </location>
</feature>
<dbReference type="OrthoDB" id="2286114at2759"/>
<feature type="compositionally biased region" description="Low complexity" evidence="1">
    <location>
        <begin position="303"/>
        <end position="322"/>
    </location>
</feature>
<evidence type="ECO:0000313" key="2">
    <source>
        <dbReference type="EMBL" id="CEP14636.1"/>
    </source>
</evidence>
<keyword evidence="3" id="KW-1185">Reference proteome</keyword>